<name>A0A919PKI9_9ACTN</name>
<accession>A0A919PKI9</accession>
<dbReference type="RefSeq" id="WP_203845711.1">
    <property type="nucleotide sequence ID" value="NZ_BAAAVW010000006.1"/>
</dbReference>
<keyword evidence="2" id="KW-1185">Reference proteome</keyword>
<reference evidence="1" key="1">
    <citation type="submission" date="2021-01" db="EMBL/GenBank/DDBJ databases">
        <title>Whole genome shotgun sequence of Dactylosporangium siamense NBRC 106093.</title>
        <authorList>
            <person name="Komaki H."/>
            <person name="Tamura T."/>
        </authorList>
    </citation>
    <scope>NUCLEOTIDE SEQUENCE</scope>
    <source>
        <strain evidence="1">NBRC 106093</strain>
    </source>
</reference>
<evidence type="ECO:0000313" key="1">
    <source>
        <dbReference type="EMBL" id="GIG43853.1"/>
    </source>
</evidence>
<evidence type="ECO:0000313" key="2">
    <source>
        <dbReference type="Proteomes" id="UP000660611"/>
    </source>
</evidence>
<dbReference type="InterPro" id="IPR019933">
    <property type="entry name" value="DivIVA_domain"/>
</dbReference>
<dbReference type="NCBIfam" id="TIGR03544">
    <property type="entry name" value="DivI1A_domain"/>
    <property type="match status" value="1"/>
</dbReference>
<evidence type="ECO:0008006" key="3">
    <source>
        <dbReference type="Google" id="ProtNLM"/>
    </source>
</evidence>
<dbReference type="Gene3D" id="6.10.250.660">
    <property type="match status" value="1"/>
</dbReference>
<comment type="caution">
    <text evidence="1">The sequence shown here is derived from an EMBL/GenBank/DDBJ whole genome shotgun (WGS) entry which is preliminary data.</text>
</comment>
<proteinExistence type="predicted"/>
<dbReference type="Proteomes" id="UP000660611">
    <property type="component" value="Unassembled WGS sequence"/>
</dbReference>
<organism evidence="1 2">
    <name type="scientific">Dactylosporangium siamense</name>
    <dbReference type="NCBI Taxonomy" id="685454"/>
    <lineage>
        <taxon>Bacteria</taxon>
        <taxon>Bacillati</taxon>
        <taxon>Actinomycetota</taxon>
        <taxon>Actinomycetes</taxon>
        <taxon>Micromonosporales</taxon>
        <taxon>Micromonosporaceae</taxon>
        <taxon>Dactylosporangium</taxon>
    </lineage>
</organism>
<dbReference type="EMBL" id="BONQ01000029">
    <property type="protein sequence ID" value="GIG43853.1"/>
    <property type="molecule type" value="Genomic_DNA"/>
</dbReference>
<dbReference type="AlphaFoldDB" id="A0A919PKI9"/>
<sequence length="152" mass="16092">MIPFEFAVVLRGYDPRAVDALLAPAAEALTTTDERARAAAVDALRGANLPVVLRGFDRGQVAGAIARLTAQLQDGSLADPTPVEFAVVLRGYDITAVDDLVEQVGGALQSGSATARAEAADVVREAVFAVKFRGYARHEVDRFLQQAARDLA</sequence>
<gene>
    <name evidence="1" type="ORF">Dsi01nite_018940</name>
</gene>
<protein>
    <recommendedName>
        <fullName evidence="3">DivIVA domain-containing protein</fullName>
    </recommendedName>
</protein>